<organism evidence="2 3">
    <name type="scientific">Trichormus variabilis NIES-23</name>
    <dbReference type="NCBI Taxonomy" id="1973479"/>
    <lineage>
        <taxon>Bacteria</taxon>
        <taxon>Bacillati</taxon>
        <taxon>Cyanobacteriota</taxon>
        <taxon>Cyanophyceae</taxon>
        <taxon>Nostocales</taxon>
        <taxon>Nostocaceae</taxon>
        <taxon>Trichormus</taxon>
    </lineage>
</organism>
<keyword evidence="1" id="KW-0812">Transmembrane</keyword>
<name>A0A1Z4KUI7_ANAVA</name>
<evidence type="ECO:0000313" key="2">
    <source>
        <dbReference type="EMBL" id="BAY72705.1"/>
    </source>
</evidence>
<feature type="transmembrane region" description="Helical" evidence="1">
    <location>
        <begin position="156"/>
        <end position="177"/>
    </location>
</feature>
<keyword evidence="1" id="KW-0472">Membrane</keyword>
<evidence type="ECO:0000256" key="1">
    <source>
        <dbReference type="SAM" id="Phobius"/>
    </source>
</evidence>
<sequence>MNIFVHIFGKFRVRKHSHDILLIHQDAGLAFWLFFLTYFGVVIFINSLLAVMLWEANLPRTLTCWRQQQTTTCNYRVPGIINGKTIKITDVKNAISSQSVNQQNIVLTSSKPWIVLESTSNNFENIKFINQGLGRLNSGNKTWEMNLYASANLSKFIMFFLLPVGLLLFILGLIIIVNQRYNTLEIDANANTVTIIKLGRFRSQLSLFTQLIAADTQIVGHLGILSEKFGIYGGDVYNRRRNYQNIRLLFANRRPFIFHQQKFARDGSGEVVTAINSFISEHKP</sequence>
<dbReference type="EMBL" id="AP018217">
    <property type="protein sequence ID" value="BAY72705.1"/>
    <property type="molecule type" value="Genomic_DNA"/>
</dbReference>
<dbReference type="AlphaFoldDB" id="A0A1Z4KUI7"/>
<keyword evidence="2" id="KW-0614">Plasmid</keyword>
<reference evidence="2 3" key="1">
    <citation type="submission" date="2017-06" db="EMBL/GenBank/DDBJ databases">
        <title>Genome sequencing of cyanobaciteial culture collection at National Institute for Environmental Studies (NIES).</title>
        <authorList>
            <person name="Hirose Y."/>
            <person name="Shimura Y."/>
            <person name="Fujisawa T."/>
            <person name="Nakamura Y."/>
            <person name="Kawachi M."/>
        </authorList>
    </citation>
    <scope>NUCLEOTIDE SEQUENCE [LARGE SCALE GENOMIC DNA]</scope>
    <source>
        <strain evidence="2 3">NIES-23</strain>
        <plasmid evidence="3">Plasmid Plasmid1 dna</plasmid>
    </source>
</reference>
<dbReference type="Proteomes" id="UP000217507">
    <property type="component" value="Plasmid Plasmid1 dna"/>
</dbReference>
<feature type="transmembrane region" description="Helical" evidence="1">
    <location>
        <begin position="29"/>
        <end position="54"/>
    </location>
</feature>
<proteinExistence type="predicted"/>
<geneLocation type="plasmid" evidence="2">
    <name>plasmid1</name>
</geneLocation>
<gene>
    <name evidence="2" type="ORF">NIES23_55330</name>
</gene>
<accession>A0A1Z4KUI7</accession>
<protein>
    <submittedName>
        <fullName evidence="2">Uncharacterized protein</fullName>
    </submittedName>
</protein>
<keyword evidence="1" id="KW-1133">Transmembrane helix</keyword>
<evidence type="ECO:0000313" key="3">
    <source>
        <dbReference type="Proteomes" id="UP000217507"/>
    </source>
</evidence>